<evidence type="ECO:0000313" key="2">
    <source>
        <dbReference type="Proteomes" id="UP000288794"/>
    </source>
</evidence>
<dbReference type="Proteomes" id="UP000288794">
    <property type="component" value="Unassembled WGS sequence"/>
</dbReference>
<name>A0A443IG43_9GAMM</name>
<evidence type="ECO:0000313" key="1">
    <source>
        <dbReference type="EMBL" id="RWR03028.1"/>
    </source>
</evidence>
<reference evidence="1 2" key="1">
    <citation type="submission" date="2014-04" db="EMBL/GenBank/DDBJ databases">
        <title>Draft genome sequence of Pantoea beijingensis strain LMG 27579, an emerging pathogen to Pleurotus eryngii with potential industrial application.</title>
        <authorList>
            <person name="Xu F."/>
            <person name="Liu Y."/>
            <person name="Wang S."/>
            <person name="Yin Y."/>
            <person name="Ma Y."/>
            <person name="Zhao S."/>
            <person name="Rong C."/>
        </authorList>
    </citation>
    <scope>NUCLEOTIDE SEQUENCE [LARGE SCALE GENOMIC DNA]</scope>
    <source>
        <strain evidence="1 2">LMG 27579</strain>
    </source>
</reference>
<keyword evidence="2" id="KW-1185">Reference proteome</keyword>
<dbReference type="EMBL" id="JMEE01000004">
    <property type="protein sequence ID" value="RWR03028.1"/>
    <property type="molecule type" value="Genomic_DNA"/>
</dbReference>
<dbReference type="AlphaFoldDB" id="A0A443IG43"/>
<accession>A0A443IG43</accession>
<gene>
    <name evidence="1" type="ORF">ED28_04305</name>
</gene>
<comment type="caution">
    <text evidence="1">The sequence shown here is derived from an EMBL/GenBank/DDBJ whole genome shotgun (WGS) entry which is preliminary data.</text>
</comment>
<protein>
    <submittedName>
        <fullName evidence="1">Uncharacterized protein</fullName>
    </submittedName>
</protein>
<proteinExistence type="predicted"/>
<sequence length="62" mass="7231">MIEQVVYRTGSVHWAKLEQKVNPGLKRRLKEAGQTSILSGKSRIAARYITGRLFRKFKRQSR</sequence>
<organism evidence="1 2">
    <name type="scientific">[Pantoea] beijingensis</name>
    <dbReference type="NCBI Taxonomy" id="1324864"/>
    <lineage>
        <taxon>Bacteria</taxon>
        <taxon>Pseudomonadati</taxon>
        <taxon>Pseudomonadota</taxon>
        <taxon>Gammaproteobacteria</taxon>
        <taxon>Enterobacterales</taxon>
        <taxon>Erwiniaceae</taxon>
        <taxon>Erwinia</taxon>
    </lineage>
</organism>